<evidence type="ECO:0000256" key="1">
    <source>
        <dbReference type="ARBA" id="ARBA00023002"/>
    </source>
</evidence>
<accession>A0ABT2K0B1</accession>
<proteinExistence type="predicted"/>
<dbReference type="Proteomes" id="UP001156389">
    <property type="component" value="Unassembled WGS sequence"/>
</dbReference>
<evidence type="ECO:0000259" key="2">
    <source>
        <dbReference type="Pfam" id="PF01243"/>
    </source>
</evidence>
<sequence length="166" mass="18608">MKETPEDLDRLQRLLDDSYAAAGTYLRSVLAKERRLDAAGVVAELGAVHVMALATTTAGGEPRVGPTDGLFYRGRLYFYSGAGSVRFRHIRARPAVSASVIDGERLQITVHGQAREVIPTEDQELAAFLIEVYGREEWDRSRSALSWARIEPNRMITYRRQASRKD</sequence>
<reference evidence="3 4" key="1">
    <citation type="submission" date="2021-10" db="EMBL/GenBank/DDBJ databases">
        <title>Streptomyces gossypii sp. nov., isolated from soil collected from cotton field.</title>
        <authorList>
            <person name="Ge X."/>
            <person name="Chen X."/>
            <person name="Liu W."/>
        </authorList>
    </citation>
    <scope>NUCLEOTIDE SEQUENCE [LARGE SCALE GENOMIC DNA]</scope>
    <source>
        <strain evidence="3 4">N2-109</strain>
    </source>
</reference>
<keyword evidence="1" id="KW-0560">Oxidoreductase</keyword>
<evidence type="ECO:0000313" key="4">
    <source>
        <dbReference type="Proteomes" id="UP001156389"/>
    </source>
</evidence>
<protein>
    <submittedName>
        <fullName evidence="3">Pyridoxamine 5'-phosphate oxidase family protein</fullName>
    </submittedName>
</protein>
<dbReference type="Gene3D" id="2.30.110.10">
    <property type="entry name" value="Electron Transport, Fmn-binding Protein, Chain A"/>
    <property type="match status" value="1"/>
</dbReference>
<dbReference type="EMBL" id="JAJAGO010000014">
    <property type="protein sequence ID" value="MCT2593588.1"/>
    <property type="molecule type" value="Genomic_DNA"/>
</dbReference>
<evidence type="ECO:0000313" key="3">
    <source>
        <dbReference type="EMBL" id="MCT2593588.1"/>
    </source>
</evidence>
<dbReference type="InterPro" id="IPR012349">
    <property type="entry name" value="Split_barrel_FMN-bd"/>
</dbReference>
<dbReference type="PANTHER" id="PTHR35176:SF6">
    <property type="entry name" value="HEME OXYGENASE HI_0854-RELATED"/>
    <property type="match status" value="1"/>
</dbReference>
<gene>
    <name evidence="3" type="ORF">LHJ74_27410</name>
</gene>
<keyword evidence="4" id="KW-1185">Reference proteome</keyword>
<dbReference type="SUPFAM" id="SSF50475">
    <property type="entry name" value="FMN-binding split barrel"/>
    <property type="match status" value="1"/>
</dbReference>
<dbReference type="Pfam" id="PF01243">
    <property type="entry name" value="PNPOx_N"/>
    <property type="match status" value="1"/>
</dbReference>
<organism evidence="3 4">
    <name type="scientific">Streptomyces gossypii</name>
    <dbReference type="NCBI Taxonomy" id="2883101"/>
    <lineage>
        <taxon>Bacteria</taxon>
        <taxon>Bacillati</taxon>
        <taxon>Actinomycetota</taxon>
        <taxon>Actinomycetes</taxon>
        <taxon>Kitasatosporales</taxon>
        <taxon>Streptomycetaceae</taxon>
        <taxon>Streptomyces</taxon>
    </lineage>
</organism>
<dbReference type="RefSeq" id="WP_260220957.1">
    <property type="nucleotide sequence ID" value="NZ_JAJAGO010000014.1"/>
</dbReference>
<name>A0ABT2K0B1_9ACTN</name>
<feature type="domain" description="Pyridoxamine 5'-phosphate oxidase N-terminal" evidence="2">
    <location>
        <begin position="43"/>
        <end position="142"/>
    </location>
</feature>
<dbReference type="InterPro" id="IPR011576">
    <property type="entry name" value="Pyridox_Oxase_N"/>
</dbReference>
<comment type="caution">
    <text evidence="3">The sequence shown here is derived from an EMBL/GenBank/DDBJ whole genome shotgun (WGS) entry which is preliminary data.</text>
</comment>
<dbReference type="PANTHER" id="PTHR35176">
    <property type="entry name" value="HEME OXYGENASE HI_0854-RELATED"/>
    <property type="match status" value="1"/>
</dbReference>
<dbReference type="InterPro" id="IPR052019">
    <property type="entry name" value="F420H2_bilvrd_red/Heme_oxyg"/>
</dbReference>